<comment type="caution">
    <text evidence="1">The sequence shown here is derived from an EMBL/GenBank/DDBJ whole genome shotgun (WGS) entry which is preliminary data.</text>
</comment>
<keyword evidence="2" id="KW-1185">Reference proteome</keyword>
<gene>
    <name evidence="1" type="ORF">HPB47_016959</name>
</gene>
<proteinExistence type="predicted"/>
<dbReference type="EMBL" id="JABSTQ010005778">
    <property type="protein sequence ID" value="KAG0438558.1"/>
    <property type="molecule type" value="Genomic_DNA"/>
</dbReference>
<name>A0AC60QRI1_IXOPE</name>
<organism evidence="1 2">
    <name type="scientific">Ixodes persulcatus</name>
    <name type="common">Taiga tick</name>
    <dbReference type="NCBI Taxonomy" id="34615"/>
    <lineage>
        <taxon>Eukaryota</taxon>
        <taxon>Metazoa</taxon>
        <taxon>Ecdysozoa</taxon>
        <taxon>Arthropoda</taxon>
        <taxon>Chelicerata</taxon>
        <taxon>Arachnida</taxon>
        <taxon>Acari</taxon>
        <taxon>Parasitiformes</taxon>
        <taxon>Ixodida</taxon>
        <taxon>Ixodoidea</taxon>
        <taxon>Ixodidae</taxon>
        <taxon>Ixodinae</taxon>
        <taxon>Ixodes</taxon>
    </lineage>
</organism>
<accession>A0AC60QRI1</accession>
<reference evidence="1 2" key="1">
    <citation type="journal article" date="2020" name="Cell">
        <title>Large-Scale Comparative Analyses of Tick Genomes Elucidate Their Genetic Diversity and Vector Capacities.</title>
        <authorList>
            <consortium name="Tick Genome and Microbiome Consortium (TIGMIC)"/>
            <person name="Jia N."/>
            <person name="Wang J."/>
            <person name="Shi W."/>
            <person name="Du L."/>
            <person name="Sun Y."/>
            <person name="Zhan W."/>
            <person name="Jiang J.F."/>
            <person name="Wang Q."/>
            <person name="Zhang B."/>
            <person name="Ji P."/>
            <person name="Bell-Sakyi L."/>
            <person name="Cui X.M."/>
            <person name="Yuan T.T."/>
            <person name="Jiang B.G."/>
            <person name="Yang W.F."/>
            <person name="Lam T.T."/>
            <person name="Chang Q.C."/>
            <person name="Ding S.J."/>
            <person name="Wang X.J."/>
            <person name="Zhu J.G."/>
            <person name="Ruan X.D."/>
            <person name="Zhao L."/>
            <person name="Wei J.T."/>
            <person name="Ye R.Z."/>
            <person name="Que T.C."/>
            <person name="Du C.H."/>
            <person name="Zhou Y.H."/>
            <person name="Cheng J.X."/>
            <person name="Dai P.F."/>
            <person name="Guo W.B."/>
            <person name="Han X.H."/>
            <person name="Huang E.J."/>
            <person name="Li L.F."/>
            <person name="Wei W."/>
            <person name="Gao Y.C."/>
            <person name="Liu J.Z."/>
            <person name="Shao H.Z."/>
            <person name="Wang X."/>
            <person name="Wang C.C."/>
            <person name="Yang T.C."/>
            <person name="Huo Q.B."/>
            <person name="Li W."/>
            <person name="Chen H.Y."/>
            <person name="Chen S.E."/>
            <person name="Zhou L.G."/>
            <person name="Ni X.B."/>
            <person name="Tian J.H."/>
            <person name="Sheng Y."/>
            <person name="Liu T."/>
            <person name="Pan Y.S."/>
            <person name="Xia L.Y."/>
            <person name="Li J."/>
            <person name="Zhao F."/>
            <person name="Cao W.C."/>
        </authorList>
    </citation>
    <scope>NUCLEOTIDE SEQUENCE [LARGE SCALE GENOMIC DNA]</scope>
    <source>
        <strain evidence="1">Iper-2018</strain>
    </source>
</reference>
<dbReference type="Proteomes" id="UP000805193">
    <property type="component" value="Unassembled WGS sequence"/>
</dbReference>
<sequence>MPTARECVCCLEVPKVASKAGNRCITDHSDFFGGILNPVVLQIAYRMRAMELNDMELIGQRSTHKGKLRMTWRTACKCTTDTPRPWLGLTTKKPTTWSSSWKRKHGEWYYEILQSLAPETWDEWRTILRRDFAGEHVNDWAFLQLQEKRQQLGETSQQYVSSMLQLCAQVEPDMSEVNTVRYLLWGLRPEMMERVAMTNPQTPTKFHRVPAPP</sequence>
<protein>
    <submittedName>
        <fullName evidence="1">Uncharacterized protein</fullName>
    </submittedName>
</protein>
<evidence type="ECO:0000313" key="2">
    <source>
        <dbReference type="Proteomes" id="UP000805193"/>
    </source>
</evidence>
<evidence type="ECO:0000313" key="1">
    <source>
        <dbReference type="EMBL" id="KAG0438558.1"/>
    </source>
</evidence>